<dbReference type="EMBL" id="SRMA01025597">
    <property type="protein sequence ID" value="TRY92811.1"/>
    <property type="molecule type" value="Genomic_DNA"/>
</dbReference>
<feature type="non-terminal residue" evidence="1">
    <location>
        <position position="1"/>
    </location>
</feature>
<comment type="caution">
    <text evidence="1">The sequence shown here is derived from an EMBL/GenBank/DDBJ whole genome shotgun (WGS) entry which is preliminary data.</text>
</comment>
<dbReference type="AlphaFoldDB" id="A0A553QS60"/>
<gene>
    <name evidence="1" type="ORF">DNTS_024877</name>
</gene>
<proteinExistence type="predicted"/>
<reference evidence="1 2" key="1">
    <citation type="journal article" date="2019" name="Sci. Data">
        <title>Hybrid genome assembly and annotation of Danionella translucida.</title>
        <authorList>
            <person name="Kadobianskyi M."/>
            <person name="Schulze L."/>
            <person name="Schuelke M."/>
            <person name="Judkewitz B."/>
        </authorList>
    </citation>
    <scope>NUCLEOTIDE SEQUENCE [LARGE SCALE GENOMIC DNA]</scope>
    <source>
        <strain evidence="1 2">Bolton</strain>
    </source>
</reference>
<accession>A0A553QS60</accession>
<dbReference type="Proteomes" id="UP000316079">
    <property type="component" value="Unassembled WGS sequence"/>
</dbReference>
<sequence>ITVILICHLSIREEMEVEPPLLQIERSQPRWLEDLFRLPLGTSNWEVFQACLIMKRLREDLAHAGQTIFHRLSFNPTHFSWQRAMSLLMALQGKQVWRPNRKALDLYQFLWQPGPHAGWSRKTKQWTSNICLCGQGCK</sequence>
<protein>
    <submittedName>
        <fullName evidence="1">Uncharacterized protein</fullName>
    </submittedName>
</protein>
<evidence type="ECO:0000313" key="1">
    <source>
        <dbReference type="EMBL" id="TRY92811.1"/>
    </source>
</evidence>
<name>A0A553QS60_9TELE</name>
<organism evidence="1 2">
    <name type="scientific">Danionella cerebrum</name>
    <dbReference type="NCBI Taxonomy" id="2873325"/>
    <lineage>
        <taxon>Eukaryota</taxon>
        <taxon>Metazoa</taxon>
        <taxon>Chordata</taxon>
        <taxon>Craniata</taxon>
        <taxon>Vertebrata</taxon>
        <taxon>Euteleostomi</taxon>
        <taxon>Actinopterygii</taxon>
        <taxon>Neopterygii</taxon>
        <taxon>Teleostei</taxon>
        <taxon>Ostariophysi</taxon>
        <taxon>Cypriniformes</taxon>
        <taxon>Danionidae</taxon>
        <taxon>Danioninae</taxon>
        <taxon>Danionella</taxon>
    </lineage>
</organism>
<evidence type="ECO:0000313" key="2">
    <source>
        <dbReference type="Proteomes" id="UP000316079"/>
    </source>
</evidence>
<keyword evidence="2" id="KW-1185">Reference proteome</keyword>